<accession>A0A835LWZ5</accession>
<keyword evidence="2" id="KW-1185">Reference proteome</keyword>
<dbReference type="EMBL" id="JADFTS010000004">
    <property type="protein sequence ID" value="KAF9611378.1"/>
    <property type="molecule type" value="Genomic_DNA"/>
</dbReference>
<name>A0A835LWZ5_9MAGN</name>
<evidence type="ECO:0000313" key="2">
    <source>
        <dbReference type="Proteomes" id="UP000631114"/>
    </source>
</evidence>
<dbReference type="AlphaFoldDB" id="A0A835LWZ5"/>
<dbReference type="Proteomes" id="UP000631114">
    <property type="component" value="Unassembled WGS sequence"/>
</dbReference>
<comment type="caution">
    <text evidence="1">The sequence shown here is derived from an EMBL/GenBank/DDBJ whole genome shotgun (WGS) entry which is preliminary data.</text>
</comment>
<evidence type="ECO:0000313" key="1">
    <source>
        <dbReference type="EMBL" id="KAF9611378.1"/>
    </source>
</evidence>
<reference evidence="1 2" key="1">
    <citation type="submission" date="2020-10" db="EMBL/GenBank/DDBJ databases">
        <title>The Coptis chinensis genome and diversification of protoberbering-type alkaloids.</title>
        <authorList>
            <person name="Wang B."/>
            <person name="Shu S."/>
            <person name="Song C."/>
            <person name="Liu Y."/>
        </authorList>
    </citation>
    <scope>NUCLEOTIDE SEQUENCE [LARGE SCALE GENOMIC DNA]</scope>
    <source>
        <strain evidence="1">HL-2020</strain>
        <tissue evidence="1">Leaf</tissue>
    </source>
</reference>
<gene>
    <name evidence="1" type="ORF">IFM89_032047</name>
</gene>
<protein>
    <submittedName>
        <fullName evidence="1">Uncharacterized protein</fullName>
    </submittedName>
</protein>
<sequence length="113" mass="12046">MELNHLGSPLTELQSSITQTTEPSNVSIPLNLPGSFTSLLNTPGADFVGLGFDNMGPGVWSSLMMNYGHFGGNTWQLGNDCHAALVDGDCINALARSYQKIAQVVHQSSPSLR</sequence>
<organism evidence="1 2">
    <name type="scientific">Coptis chinensis</name>
    <dbReference type="NCBI Taxonomy" id="261450"/>
    <lineage>
        <taxon>Eukaryota</taxon>
        <taxon>Viridiplantae</taxon>
        <taxon>Streptophyta</taxon>
        <taxon>Embryophyta</taxon>
        <taxon>Tracheophyta</taxon>
        <taxon>Spermatophyta</taxon>
        <taxon>Magnoliopsida</taxon>
        <taxon>Ranunculales</taxon>
        <taxon>Ranunculaceae</taxon>
        <taxon>Coptidoideae</taxon>
        <taxon>Coptis</taxon>
    </lineage>
</organism>
<proteinExistence type="predicted"/>